<keyword evidence="4 9" id="KW-0560">Oxidoreductase</keyword>
<dbReference type="EMBL" id="JBHSMF010000015">
    <property type="protein sequence ID" value="MFC5500519.1"/>
    <property type="molecule type" value="Genomic_DNA"/>
</dbReference>
<evidence type="ECO:0000256" key="1">
    <source>
        <dbReference type="ARBA" id="ARBA00004127"/>
    </source>
</evidence>
<feature type="transmembrane region" description="Helical" evidence="7">
    <location>
        <begin position="147"/>
        <end position="169"/>
    </location>
</feature>
<feature type="transmembrane region" description="Helical" evidence="7">
    <location>
        <begin position="85"/>
        <end position="107"/>
    </location>
</feature>
<dbReference type="InterPro" id="IPR006694">
    <property type="entry name" value="Fatty_acid_hydroxylase"/>
</dbReference>
<protein>
    <submittedName>
        <fullName evidence="9">Sterol desaturase family protein</fullName>
        <ecNumber evidence="9">1.-.-.-</ecNumber>
    </submittedName>
</protein>
<keyword evidence="3 7" id="KW-1133">Transmembrane helix</keyword>
<evidence type="ECO:0000256" key="3">
    <source>
        <dbReference type="ARBA" id="ARBA00022989"/>
    </source>
</evidence>
<evidence type="ECO:0000313" key="9">
    <source>
        <dbReference type="EMBL" id="MFC5500519.1"/>
    </source>
</evidence>
<keyword evidence="5" id="KW-0443">Lipid metabolism</keyword>
<dbReference type="InterPro" id="IPR051689">
    <property type="entry name" value="Sterol_desaturase/TMEM195"/>
</dbReference>
<gene>
    <name evidence="9" type="ORF">ACFPOE_23455</name>
</gene>
<feature type="domain" description="Fatty acid hydroxylase" evidence="8">
    <location>
        <begin position="94"/>
        <end position="228"/>
    </location>
</feature>
<evidence type="ECO:0000256" key="7">
    <source>
        <dbReference type="SAM" id="Phobius"/>
    </source>
</evidence>
<evidence type="ECO:0000256" key="2">
    <source>
        <dbReference type="ARBA" id="ARBA00022692"/>
    </source>
</evidence>
<accession>A0ABW0NJH3</accession>
<name>A0ABW0NJH3_9BURK</name>
<reference evidence="10" key="1">
    <citation type="journal article" date="2019" name="Int. J. Syst. Evol. Microbiol.">
        <title>The Global Catalogue of Microorganisms (GCM) 10K type strain sequencing project: providing services to taxonomists for standard genome sequencing and annotation.</title>
        <authorList>
            <consortium name="The Broad Institute Genomics Platform"/>
            <consortium name="The Broad Institute Genome Sequencing Center for Infectious Disease"/>
            <person name="Wu L."/>
            <person name="Ma J."/>
        </authorList>
    </citation>
    <scope>NUCLEOTIDE SEQUENCE [LARGE SCALE GENOMIC DNA]</scope>
    <source>
        <strain evidence="10">CCUG 57401</strain>
    </source>
</reference>
<evidence type="ECO:0000259" key="8">
    <source>
        <dbReference type="Pfam" id="PF04116"/>
    </source>
</evidence>
<organism evidence="9 10">
    <name type="scientific">Caenimonas terrae</name>
    <dbReference type="NCBI Taxonomy" id="696074"/>
    <lineage>
        <taxon>Bacteria</taxon>
        <taxon>Pseudomonadati</taxon>
        <taxon>Pseudomonadota</taxon>
        <taxon>Betaproteobacteria</taxon>
        <taxon>Burkholderiales</taxon>
        <taxon>Comamonadaceae</taxon>
        <taxon>Caenimonas</taxon>
    </lineage>
</organism>
<keyword evidence="6 7" id="KW-0472">Membrane</keyword>
<keyword evidence="2 7" id="KW-0812">Transmembrane</keyword>
<dbReference type="Pfam" id="PF04116">
    <property type="entry name" value="FA_hydroxylase"/>
    <property type="match status" value="1"/>
</dbReference>
<evidence type="ECO:0000256" key="5">
    <source>
        <dbReference type="ARBA" id="ARBA00023098"/>
    </source>
</evidence>
<dbReference type="GO" id="GO:0016491">
    <property type="term" value="F:oxidoreductase activity"/>
    <property type="evidence" value="ECO:0007669"/>
    <property type="project" value="UniProtKB-KW"/>
</dbReference>
<comment type="subcellular location">
    <subcellularLocation>
        <location evidence="1">Endomembrane system</location>
        <topology evidence="1">Multi-pass membrane protein</topology>
    </subcellularLocation>
</comment>
<comment type="caution">
    <text evidence="9">The sequence shown here is derived from an EMBL/GenBank/DDBJ whole genome shotgun (WGS) entry which is preliminary data.</text>
</comment>
<evidence type="ECO:0000256" key="6">
    <source>
        <dbReference type="ARBA" id="ARBA00023136"/>
    </source>
</evidence>
<evidence type="ECO:0000256" key="4">
    <source>
        <dbReference type="ARBA" id="ARBA00023002"/>
    </source>
</evidence>
<dbReference type="PANTHER" id="PTHR21624">
    <property type="entry name" value="STEROL DESATURASE-RELATED PROTEIN"/>
    <property type="match status" value="1"/>
</dbReference>
<dbReference type="Proteomes" id="UP001596037">
    <property type="component" value="Unassembled WGS sequence"/>
</dbReference>
<dbReference type="EC" id="1.-.-.-" evidence="9"/>
<dbReference type="RefSeq" id="WP_376852766.1">
    <property type="nucleotide sequence ID" value="NZ_JBHSMF010000015.1"/>
</dbReference>
<feature type="transmembrane region" description="Helical" evidence="7">
    <location>
        <begin position="12"/>
        <end position="33"/>
    </location>
</feature>
<dbReference type="PANTHER" id="PTHR21624:SF1">
    <property type="entry name" value="ALKYLGLYCEROL MONOOXYGENASE"/>
    <property type="match status" value="1"/>
</dbReference>
<feature type="transmembrane region" description="Helical" evidence="7">
    <location>
        <begin position="45"/>
        <end position="65"/>
    </location>
</feature>
<evidence type="ECO:0000313" key="10">
    <source>
        <dbReference type="Proteomes" id="UP001596037"/>
    </source>
</evidence>
<proteinExistence type="predicted"/>
<sequence length="263" mass="30178">MYDYLYPYFFQSFHAMYLALSVLVPLMVLEVLVPGRRLHWPTVAFNLAYAPVFIAVAAMALQPIASRLDPHLTLNLLNGRAQHWGAWQVGLLALVYLACYDFLYYWLHRAQHRFALLWRFHQFHHADVNLSASSAFRHHWLEDTFRYFSIAVPLLLLFGNIGGVIPWLALFMGGYGLFIHWNTRLGLGPLDGVFVGPRYHRIHHSLAPEHRDKNFAIFFPVIDRWFGTQVLPEPGQVPVTGVVGLQSPNHLKHLLPLPPRNAG</sequence>
<keyword evidence="10" id="KW-1185">Reference proteome</keyword>